<feature type="non-terminal residue" evidence="1">
    <location>
        <position position="39"/>
    </location>
</feature>
<sequence>MQVDDDPLQISDVSYVEPVECLMVDAMDLTCGAQLEAIP</sequence>
<protein>
    <submittedName>
        <fullName evidence="1">Uncharacterized protein</fullName>
    </submittedName>
</protein>
<dbReference type="Proteomes" id="UP000265520">
    <property type="component" value="Unassembled WGS sequence"/>
</dbReference>
<evidence type="ECO:0000313" key="2">
    <source>
        <dbReference type="Proteomes" id="UP000265520"/>
    </source>
</evidence>
<proteinExistence type="predicted"/>
<reference evidence="1 2" key="1">
    <citation type="journal article" date="2018" name="Front. Plant Sci.">
        <title>Red Clover (Trifolium pratense) and Zigzag Clover (T. medium) - A Picture of Genomic Similarities and Differences.</title>
        <authorList>
            <person name="Dluhosova J."/>
            <person name="Istvanek J."/>
            <person name="Nedelnik J."/>
            <person name="Repkova J."/>
        </authorList>
    </citation>
    <scope>NUCLEOTIDE SEQUENCE [LARGE SCALE GENOMIC DNA]</scope>
    <source>
        <strain evidence="2">cv. 10/8</strain>
        <tissue evidence="1">Leaf</tissue>
    </source>
</reference>
<comment type="caution">
    <text evidence="1">The sequence shown here is derived from an EMBL/GenBank/DDBJ whole genome shotgun (WGS) entry which is preliminary data.</text>
</comment>
<dbReference type="AlphaFoldDB" id="A0A392WFZ2"/>
<dbReference type="EMBL" id="LXQA011435183">
    <property type="protein sequence ID" value="MCI97180.1"/>
    <property type="molecule type" value="Genomic_DNA"/>
</dbReference>
<organism evidence="1 2">
    <name type="scientific">Trifolium medium</name>
    <dbReference type="NCBI Taxonomy" id="97028"/>
    <lineage>
        <taxon>Eukaryota</taxon>
        <taxon>Viridiplantae</taxon>
        <taxon>Streptophyta</taxon>
        <taxon>Embryophyta</taxon>
        <taxon>Tracheophyta</taxon>
        <taxon>Spermatophyta</taxon>
        <taxon>Magnoliopsida</taxon>
        <taxon>eudicotyledons</taxon>
        <taxon>Gunneridae</taxon>
        <taxon>Pentapetalae</taxon>
        <taxon>rosids</taxon>
        <taxon>fabids</taxon>
        <taxon>Fabales</taxon>
        <taxon>Fabaceae</taxon>
        <taxon>Papilionoideae</taxon>
        <taxon>50 kb inversion clade</taxon>
        <taxon>NPAAA clade</taxon>
        <taxon>Hologalegina</taxon>
        <taxon>IRL clade</taxon>
        <taxon>Trifolieae</taxon>
        <taxon>Trifolium</taxon>
    </lineage>
</organism>
<name>A0A392WFZ2_9FABA</name>
<evidence type="ECO:0000313" key="1">
    <source>
        <dbReference type="EMBL" id="MCI97180.1"/>
    </source>
</evidence>
<keyword evidence="2" id="KW-1185">Reference proteome</keyword>
<accession>A0A392WFZ2</accession>